<evidence type="ECO:0000256" key="2">
    <source>
        <dbReference type="ARBA" id="ARBA00022679"/>
    </source>
</evidence>
<dbReference type="GO" id="GO:0004674">
    <property type="term" value="F:protein serine/threonine kinase activity"/>
    <property type="evidence" value="ECO:0007669"/>
    <property type="project" value="UniProtKB-KW"/>
</dbReference>
<proteinExistence type="predicted"/>
<evidence type="ECO:0000256" key="5">
    <source>
        <dbReference type="ARBA" id="ARBA00022840"/>
    </source>
</evidence>
<dbReference type="PROSITE" id="PS00108">
    <property type="entry name" value="PROTEIN_KINASE_ST"/>
    <property type="match status" value="1"/>
</dbReference>
<evidence type="ECO:0000256" key="3">
    <source>
        <dbReference type="ARBA" id="ARBA00022741"/>
    </source>
</evidence>
<keyword evidence="1" id="KW-0723">Serine/threonine-protein kinase</keyword>
<keyword evidence="3" id="KW-0547">Nucleotide-binding</keyword>
<dbReference type="AlphaFoldDB" id="A0A1I8JNV1"/>
<accession>A0A1I8JNV1</accession>
<keyword evidence="4" id="KW-0418">Kinase</keyword>
<keyword evidence="5" id="KW-0067">ATP-binding</keyword>
<protein>
    <submittedName>
        <fullName evidence="8">Protein kinase domain-containing protein</fullName>
    </submittedName>
</protein>
<dbReference type="PANTHER" id="PTHR24355">
    <property type="entry name" value="G PROTEIN-COUPLED RECEPTOR KINASE/RIBOSOMAL PROTEIN S6 KINASE"/>
    <property type="match status" value="1"/>
</dbReference>
<evidence type="ECO:0000313" key="7">
    <source>
        <dbReference type="Proteomes" id="UP000095280"/>
    </source>
</evidence>
<keyword evidence="2" id="KW-0808">Transferase</keyword>
<dbReference type="Gene3D" id="1.10.510.10">
    <property type="entry name" value="Transferase(Phosphotransferase) domain 1"/>
    <property type="match status" value="1"/>
</dbReference>
<dbReference type="SUPFAM" id="SSF56112">
    <property type="entry name" value="Protein kinase-like (PK-like)"/>
    <property type="match status" value="1"/>
</dbReference>
<dbReference type="Gene3D" id="3.30.200.20">
    <property type="entry name" value="Phosphorylase Kinase, domain 1"/>
    <property type="match status" value="1"/>
</dbReference>
<dbReference type="WBParaSite" id="snap_masked-unitig_20069-processed-gene-0.0-mRNA-1">
    <property type="protein sequence ID" value="snap_masked-unitig_20069-processed-gene-0.0-mRNA-1"/>
    <property type="gene ID" value="snap_masked-unitig_20069-processed-gene-0.0"/>
</dbReference>
<evidence type="ECO:0000256" key="4">
    <source>
        <dbReference type="ARBA" id="ARBA00022777"/>
    </source>
</evidence>
<dbReference type="GO" id="GO:0005524">
    <property type="term" value="F:ATP binding"/>
    <property type="evidence" value="ECO:0007669"/>
    <property type="project" value="UniProtKB-KW"/>
</dbReference>
<dbReference type="Pfam" id="PF00069">
    <property type="entry name" value="Pkinase"/>
    <property type="match status" value="1"/>
</dbReference>
<dbReference type="Proteomes" id="UP000095280">
    <property type="component" value="Unplaced"/>
</dbReference>
<evidence type="ECO:0000259" key="6">
    <source>
        <dbReference type="PROSITE" id="PS50011"/>
    </source>
</evidence>
<dbReference type="InterPro" id="IPR011009">
    <property type="entry name" value="Kinase-like_dom_sf"/>
</dbReference>
<dbReference type="InterPro" id="IPR008271">
    <property type="entry name" value="Ser/Thr_kinase_AS"/>
</dbReference>
<reference evidence="8" key="1">
    <citation type="submission" date="2016-11" db="UniProtKB">
        <authorList>
            <consortium name="WormBaseParasite"/>
        </authorList>
    </citation>
    <scope>IDENTIFICATION</scope>
</reference>
<organism evidence="7 8">
    <name type="scientific">Macrostomum lignano</name>
    <dbReference type="NCBI Taxonomy" id="282301"/>
    <lineage>
        <taxon>Eukaryota</taxon>
        <taxon>Metazoa</taxon>
        <taxon>Spiralia</taxon>
        <taxon>Lophotrochozoa</taxon>
        <taxon>Platyhelminthes</taxon>
        <taxon>Rhabditophora</taxon>
        <taxon>Macrostomorpha</taxon>
        <taxon>Macrostomida</taxon>
        <taxon>Macrostomidae</taxon>
        <taxon>Macrostomum</taxon>
    </lineage>
</organism>
<evidence type="ECO:0000313" key="8">
    <source>
        <dbReference type="WBParaSite" id="snap_masked-unitig_20069-processed-gene-0.0-mRNA-1"/>
    </source>
</evidence>
<evidence type="ECO:0000256" key="1">
    <source>
        <dbReference type="ARBA" id="ARBA00022527"/>
    </source>
</evidence>
<dbReference type="GO" id="GO:0009966">
    <property type="term" value="P:regulation of signal transduction"/>
    <property type="evidence" value="ECO:0007669"/>
    <property type="project" value="TreeGrafter"/>
</dbReference>
<sequence length="149" mass="16109">VSLAYAFETKDALCLVLTIMNGGDLNRRLTGQGGGSSGGFEEARAVFYAAEIACGLEHLHGMRIVYRDLKPENILIDDVGSQCASPTLPGGKWRRAAQEGQVGTVGYMAPELVKAALLLSPVDGSAWALHHYYEMLCGKAPFRKRKEPN</sequence>
<dbReference type="GO" id="GO:0005737">
    <property type="term" value="C:cytoplasm"/>
    <property type="evidence" value="ECO:0007669"/>
    <property type="project" value="TreeGrafter"/>
</dbReference>
<name>A0A1I8JNV1_9PLAT</name>
<dbReference type="SMART" id="SM00220">
    <property type="entry name" value="S_TKc"/>
    <property type="match status" value="1"/>
</dbReference>
<dbReference type="InterPro" id="IPR000719">
    <property type="entry name" value="Prot_kinase_dom"/>
</dbReference>
<dbReference type="PANTHER" id="PTHR24355:SF28">
    <property type="entry name" value="G PROTEIN-COUPLED RECEPTOR KINASE 2"/>
    <property type="match status" value="1"/>
</dbReference>
<dbReference type="PROSITE" id="PS50011">
    <property type="entry name" value="PROTEIN_KINASE_DOM"/>
    <property type="match status" value="1"/>
</dbReference>
<feature type="domain" description="Protein kinase" evidence="6">
    <location>
        <begin position="1"/>
        <end position="149"/>
    </location>
</feature>
<keyword evidence="7" id="KW-1185">Reference proteome</keyword>